<reference evidence="2 3" key="1">
    <citation type="submission" date="2018-10" db="EMBL/GenBank/DDBJ databases">
        <authorList>
            <person name="Zhang X."/>
        </authorList>
    </citation>
    <scope>NUCLEOTIDE SEQUENCE [LARGE SCALE GENOMIC DNA]</scope>
    <source>
        <strain evidence="2 3">SK-G1</strain>
    </source>
</reference>
<organism evidence="2 3">
    <name type="scientific">Biomaibacter acetigenes</name>
    <dbReference type="NCBI Taxonomy" id="2316383"/>
    <lineage>
        <taxon>Bacteria</taxon>
        <taxon>Bacillati</taxon>
        <taxon>Bacillota</taxon>
        <taxon>Clostridia</taxon>
        <taxon>Thermosediminibacterales</taxon>
        <taxon>Tepidanaerobacteraceae</taxon>
        <taxon>Biomaibacter</taxon>
    </lineage>
</organism>
<feature type="domain" description="HD-GYP" evidence="1">
    <location>
        <begin position="211"/>
        <end position="407"/>
    </location>
</feature>
<dbReference type="Pfam" id="PF13487">
    <property type="entry name" value="HD_5"/>
    <property type="match status" value="1"/>
</dbReference>
<dbReference type="KEGG" id="bacg:D2962_13560"/>
<accession>A0A3G2R9R7</accession>
<dbReference type="AlphaFoldDB" id="A0A3G2R9R7"/>
<evidence type="ECO:0000313" key="3">
    <source>
        <dbReference type="Proteomes" id="UP000280960"/>
    </source>
</evidence>
<sequence length="421" mass="46900">MIKEPRIQIFDLIMSLSRAIDLVSPAVVNHHMQVAYIAFCIGKQLNLPAAELRELVLAGALHDIGAFSLKERIATLQFELENPHGHAEAGFLLLKDYGPFSSAAGIVRFHHVPWAGGAGCEFSGQKVPKGSHILHLADRVAVLIGKHQEVLGEAARICEMVNGQSGKMFMPELVDAFRNLAAKESFWLDAASPSPDSVLPLRLALPVVELDMEELLNLARLFSRIIDFRSRFTATHSSGVAASAELLARFVGFSERECRMMRIAGYLHDLGKLAVPAEILEKPSELTKPEFDIIRSHTYYTYRILEPIADLYEINTWASFHHERLDGSGYPFHHKGQDLPLGSRIMAVADVFTAITEDRPYRKGMPEERAMQVLQQMADGSALDSNIVSLLRLHFDEINSCRMEAQAGSAEEYKKFLQPVD</sequence>
<dbReference type="Pfam" id="PF01966">
    <property type="entry name" value="HD"/>
    <property type="match status" value="1"/>
</dbReference>
<gene>
    <name evidence="2" type="ORF">D2962_13560</name>
</gene>
<dbReference type="EMBL" id="CP033169">
    <property type="protein sequence ID" value="AYO31487.1"/>
    <property type="molecule type" value="Genomic_DNA"/>
</dbReference>
<dbReference type="PANTHER" id="PTHR43155">
    <property type="entry name" value="CYCLIC DI-GMP PHOSPHODIESTERASE PA4108-RELATED"/>
    <property type="match status" value="1"/>
</dbReference>
<dbReference type="Proteomes" id="UP000280960">
    <property type="component" value="Chromosome"/>
</dbReference>
<name>A0A3G2R9R7_9FIRM</name>
<dbReference type="Gene3D" id="1.10.3210.10">
    <property type="entry name" value="Hypothetical protein af1432"/>
    <property type="match status" value="2"/>
</dbReference>
<evidence type="ECO:0000313" key="2">
    <source>
        <dbReference type="EMBL" id="AYO31487.1"/>
    </source>
</evidence>
<dbReference type="SMART" id="SM00471">
    <property type="entry name" value="HDc"/>
    <property type="match status" value="2"/>
</dbReference>
<keyword evidence="3" id="KW-1185">Reference proteome</keyword>
<dbReference type="InterPro" id="IPR037522">
    <property type="entry name" value="HD_GYP_dom"/>
</dbReference>
<dbReference type="CDD" id="cd00077">
    <property type="entry name" value="HDc"/>
    <property type="match status" value="2"/>
</dbReference>
<evidence type="ECO:0000259" key="1">
    <source>
        <dbReference type="PROSITE" id="PS51832"/>
    </source>
</evidence>
<dbReference type="InterPro" id="IPR003607">
    <property type="entry name" value="HD/PDEase_dom"/>
</dbReference>
<proteinExistence type="predicted"/>
<dbReference type="PANTHER" id="PTHR43155:SF1">
    <property type="entry name" value="3'3'-CGAMP-SPECIFIC PHOSPHODIESTERASE 1"/>
    <property type="match status" value="1"/>
</dbReference>
<dbReference type="SUPFAM" id="SSF109604">
    <property type="entry name" value="HD-domain/PDEase-like"/>
    <property type="match status" value="2"/>
</dbReference>
<protein>
    <submittedName>
        <fullName evidence="2">HD-GYP domain-containing protein</fullName>
    </submittedName>
</protein>
<dbReference type="InterPro" id="IPR006674">
    <property type="entry name" value="HD_domain"/>
</dbReference>
<dbReference type="RefSeq" id="WP_122015283.1">
    <property type="nucleotide sequence ID" value="NZ_CP033169.1"/>
</dbReference>
<dbReference type="PROSITE" id="PS51832">
    <property type="entry name" value="HD_GYP"/>
    <property type="match status" value="1"/>
</dbReference>